<evidence type="ECO:0000256" key="1">
    <source>
        <dbReference type="ARBA" id="ARBA00004883"/>
    </source>
</evidence>
<sequence length="311" mass="35279">MIDKYAKIFIAGRNGMVGSSIENGFKKRGYKNIIGLSSSELDLTKQLAVKEYFLNQKPEYVILAAAKVGGIMANMQSPAEFLYDNLAIQNNVIHYAYKYKAKKLLFLASSCIYPRMSPQPMKEEYLMDGKLEPTNEGYAIAKIAGLKMCQMYNKQYNVDFISVMPCNVYGIGDNFDLEKSHVVAALIRKFHEAKLKKKKFVEVWGTGNARRELIFNEDLADACLFLFESYTGNDLFNIGTGIDISIKKLAHLIKQVVGYKGIIKFDITKPDGMPQKLLDVSRLRDAGWIYKTSLEEGLKKTYSWFLEQQGN</sequence>
<comment type="similarity">
    <text evidence="2 9">Belongs to the NAD(P)-dependent epimerase/dehydratase family. Fucose synthase subfamily.</text>
</comment>
<accession>A0A8A7KDN8</accession>
<dbReference type="PANTHER" id="PTHR43238:SF1">
    <property type="entry name" value="GDP-L-FUCOSE SYNTHASE"/>
    <property type="match status" value="1"/>
</dbReference>
<organism evidence="11 12">
    <name type="scientific">Iocasia fonsfrigidae</name>
    <dbReference type="NCBI Taxonomy" id="2682810"/>
    <lineage>
        <taxon>Bacteria</taxon>
        <taxon>Bacillati</taxon>
        <taxon>Bacillota</taxon>
        <taxon>Clostridia</taxon>
        <taxon>Halanaerobiales</taxon>
        <taxon>Halanaerobiaceae</taxon>
        <taxon>Iocasia</taxon>
    </lineage>
</organism>
<evidence type="ECO:0000313" key="12">
    <source>
        <dbReference type="Proteomes" id="UP000665020"/>
    </source>
</evidence>
<feature type="binding site" evidence="9">
    <location>
        <begin position="107"/>
        <end position="110"/>
    </location>
    <ligand>
        <name>NADP(+)</name>
        <dbReference type="ChEBI" id="CHEBI:58349"/>
    </ligand>
</feature>
<dbReference type="InterPro" id="IPR028614">
    <property type="entry name" value="GDP_fucose/colitose_synth"/>
</dbReference>
<feature type="binding site" evidence="9">
    <location>
        <position position="271"/>
    </location>
    <ligand>
        <name>substrate</name>
    </ligand>
</feature>
<reference evidence="11" key="1">
    <citation type="submission" date="2019-12" db="EMBL/GenBank/DDBJ databases">
        <authorList>
            <person name="zhang j."/>
            <person name="sun C.M."/>
        </authorList>
    </citation>
    <scope>NUCLEOTIDE SEQUENCE</scope>
    <source>
        <strain evidence="11">NS-1</strain>
    </source>
</reference>
<protein>
    <recommendedName>
        <fullName evidence="3 9">GDP-L-fucose synthase</fullName>
        <ecNumber evidence="3 9">1.1.1.271</ecNumber>
    </recommendedName>
    <alternativeName>
        <fullName evidence="9">GDP-4-keto-6-deoxy-D-mannose-3,5-epimerase-4-reductase</fullName>
    </alternativeName>
</protein>
<dbReference type="FunFam" id="3.40.50.720:FF:000101">
    <property type="entry name" value="GDP-L-fucose synthase"/>
    <property type="match status" value="1"/>
</dbReference>
<evidence type="ECO:0000256" key="5">
    <source>
        <dbReference type="ARBA" id="ARBA00023002"/>
    </source>
</evidence>
<dbReference type="GO" id="GO:0050577">
    <property type="term" value="F:GDP-L-fucose synthase activity"/>
    <property type="evidence" value="ECO:0007669"/>
    <property type="project" value="UniProtKB-UniRule"/>
</dbReference>
<feature type="site" description="Important for catalytic activity" evidence="9">
    <location>
        <position position="109"/>
    </location>
</feature>
<dbReference type="UniPathway" id="UPA00128">
    <property type="reaction ID" value="UER00191"/>
</dbReference>
<feature type="binding site" evidence="9">
    <location>
        <position position="189"/>
    </location>
    <ligand>
        <name>substrate</name>
    </ligand>
</feature>
<feature type="binding site" evidence="9">
    <location>
        <begin position="165"/>
        <end position="168"/>
    </location>
    <ligand>
        <name>NADP(+)</name>
        <dbReference type="ChEBI" id="CHEBI:58349"/>
    </ligand>
</feature>
<dbReference type="KEGG" id="ifn:GM661_06820"/>
<keyword evidence="6 9" id="KW-0413">Isomerase</keyword>
<dbReference type="InterPro" id="IPR036291">
    <property type="entry name" value="NAD(P)-bd_dom_sf"/>
</dbReference>
<evidence type="ECO:0000256" key="8">
    <source>
        <dbReference type="ARBA" id="ARBA00051935"/>
    </source>
</evidence>
<dbReference type="RefSeq" id="WP_230869340.1">
    <property type="nucleotide sequence ID" value="NZ_CP046640.1"/>
</dbReference>
<dbReference type="Proteomes" id="UP000665020">
    <property type="component" value="Chromosome"/>
</dbReference>
<feature type="active site" description="Proton donor/acceptor" evidence="9">
    <location>
        <position position="138"/>
    </location>
</feature>
<dbReference type="CDD" id="cd05239">
    <property type="entry name" value="GDP_FS_SDR_e"/>
    <property type="match status" value="1"/>
</dbReference>
<feature type="binding site" evidence="9">
    <location>
        <position position="211"/>
    </location>
    <ligand>
        <name>substrate</name>
    </ligand>
</feature>
<proteinExistence type="inferred from homology"/>
<dbReference type="AlphaFoldDB" id="A0A8A7KDN8"/>
<feature type="binding site" evidence="9">
    <location>
        <position position="181"/>
    </location>
    <ligand>
        <name>NADP(+)</name>
        <dbReference type="ChEBI" id="CHEBI:58349"/>
    </ligand>
</feature>
<dbReference type="Gene3D" id="3.40.50.720">
    <property type="entry name" value="NAD(P)-binding Rossmann-like Domain"/>
    <property type="match status" value="1"/>
</dbReference>
<keyword evidence="4 9" id="KW-0521">NADP</keyword>
<gene>
    <name evidence="9" type="primary">fcl</name>
    <name evidence="11" type="ORF">GM661_06820</name>
</gene>
<feature type="domain" description="NAD-dependent epimerase/dehydratase" evidence="10">
    <location>
        <begin position="8"/>
        <end position="239"/>
    </location>
</feature>
<dbReference type="GO" id="GO:0016853">
    <property type="term" value="F:isomerase activity"/>
    <property type="evidence" value="ECO:0007669"/>
    <property type="project" value="UniProtKB-KW"/>
</dbReference>
<keyword evidence="12" id="KW-1185">Reference proteome</keyword>
<comment type="function">
    <text evidence="9">Catalyzes the two-step NADP-dependent conversion of GDP-4-dehydro-6-deoxy-D-mannose to GDP-fucose, involving an epimerase and a reductase reaction.</text>
</comment>
<keyword evidence="5 9" id="KW-0560">Oxidoreductase</keyword>
<evidence type="ECO:0000256" key="3">
    <source>
        <dbReference type="ARBA" id="ARBA00012371"/>
    </source>
</evidence>
<dbReference type="EC" id="1.1.1.271" evidence="3 9"/>
<evidence type="ECO:0000313" key="11">
    <source>
        <dbReference type="EMBL" id="QTL97718.1"/>
    </source>
</evidence>
<evidence type="ECO:0000256" key="9">
    <source>
        <dbReference type="HAMAP-Rule" id="MF_00956"/>
    </source>
</evidence>
<evidence type="ECO:0000259" key="10">
    <source>
        <dbReference type="Pfam" id="PF01370"/>
    </source>
</evidence>
<dbReference type="InterPro" id="IPR001509">
    <property type="entry name" value="Epimerase_deHydtase"/>
</dbReference>
<dbReference type="Pfam" id="PF01370">
    <property type="entry name" value="Epimerase"/>
    <property type="match status" value="1"/>
</dbReference>
<keyword evidence="7 9" id="KW-0511">Multifunctional enzyme</keyword>
<comment type="catalytic activity">
    <reaction evidence="8 9">
        <text>GDP-beta-L-fucose + NADP(+) = GDP-4-dehydro-alpha-D-rhamnose + NADPH + H(+)</text>
        <dbReference type="Rhea" id="RHEA:18885"/>
        <dbReference type="ChEBI" id="CHEBI:15378"/>
        <dbReference type="ChEBI" id="CHEBI:57273"/>
        <dbReference type="ChEBI" id="CHEBI:57783"/>
        <dbReference type="ChEBI" id="CHEBI:57964"/>
        <dbReference type="ChEBI" id="CHEBI:58349"/>
        <dbReference type="EC" id="1.1.1.271"/>
    </reaction>
</comment>
<name>A0A8A7KDN8_9FIRM</name>
<dbReference type="PANTHER" id="PTHR43238">
    <property type="entry name" value="GDP-L-FUCOSE SYNTHASE"/>
    <property type="match status" value="1"/>
</dbReference>
<feature type="site" description="Important for catalytic activity" evidence="9">
    <location>
        <position position="111"/>
    </location>
</feature>
<evidence type="ECO:0000256" key="6">
    <source>
        <dbReference type="ARBA" id="ARBA00023235"/>
    </source>
</evidence>
<dbReference type="EMBL" id="CP046640">
    <property type="protein sequence ID" value="QTL97718.1"/>
    <property type="molecule type" value="Genomic_DNA"/>
</dbReference>
<feature type="binding site" evidence="9">
    <location>
        <position position="142"/>
    </location>
    <ligand>
        <name>NADP(+)</name>
        <dbReference type="ChEBI" id="CHEBI:58349"/>
    </ligand>
</feature>
<evidence type="ECO:0000256" key="7">
    <source>
        <dbReference type="ARBA" id="ARBA00023268"/>
    </source>
</evidence>
<dbReference type="GO" id="GO:0042351">
    <property type="term" value="P:'de novo' GDP-L-fucose biosynthetic process"/>
    <property type="evidence" value="ECO:0007669"/>
    <property type="project" value="UniProtKB-UniRule"/>
</dbReference>
<feature type="binding site" evidence="9">
    <location>
        <position position="204"/>
    </location>
    <ligand>
        <name>substrate</name>
    </ligand>
</feature>
<dbReference type="Gene3D" id="3.90.25.10">
    <property type="entry name" value="UDP-galactose 4-epimerase, domain 1"/>
    <property type="match status" value="1"/>
</dbReference>
<comment type="pathway">
    <text evidence="1 9">Nucleotide-sugar biosynthesis; GDP-L-fucose biosynthesis via de novo pathway; GDP-L-fucose from GDP-alpha-D-mannose: step 2/2.</text>
</comment>
<feature type="binding site" evidence="9">
    <location>
        <begin position="12"/>
        <end position="18"/>
    </location>
    <ligand>
        <name>NADP(+)</name>
        <dbReference type="ChEBI" id="CHEBI:58349"/>
    </ligand>
</feature>
<dbReference type="SUPFAM" id="SSF51735">
    <property type="entry name" value="NAD(P)-binding Rossmann-fold domains"/>
    <property type="match status" value="1"/>
</dbReference>
<evidence type="ECO:0000256" key="4">
    <source>
        <dbReference type="ARBA" id="ARBA00022857"/>
    </source>
</evidence>
<evidence type="ECO:0000256" key="2">
    <source>
        <dbReference type="ARBA" id="ARBA00005959"/>
    </source>
</evidence>
<dbReference type="HAMAP" id="MF_00956">
    <property type="entry name" value="GDP_fucose_synth"/>
    <property type="match status" value="1"/>
</dbReference>
<dbReference type="GO" id="GO:0070401">
    <property type="term" value="F:NADP+ binding"/>
    <property type="evidence" value="ECO:0007669"/>
    <property type="project" value="UniProtKB-UniRule"/>
</dbReference>